<dbReference type="EMBL" id="PDPS01000032">
    <property type="protein sequence ID" value="PID56690.1"/>
    <property type="molecule type" value="Genomic_DNA"/>
</dbReference>
<dbReference type="InterPro" id="IPR002938">
    <property type="entry name" value="FAD-bd"/>
</dbReference>
<name>A0A2G6E3Q1_9BACT</name>
<proteinExistence type="predicted"/>
<evidence type="ECO:0000259" key="1">
    <source>
        <dbReference type="Pfam" id="PF01494"/>
    </source>
</evidence>
<dbReference type="InterPro" id="IPR036188">
    <property type="entry name" value="FAD/NAD-bd_sf"/>
</dbReference>
<gene>
    <name evidence="2" type="ORF">CSB45_10710</name>
</gene>
<dbReference type="Pfam" id="PF01494">
    <property type="entry name" value="FAD_binding_3"/>
    <property type="match status" value="1"/>
</dbReference>
<dbReference type="GO" id="GO:0071949">
    <property type="term" value="F:FAD binding"/>
    <property type="evidence" value="ECO:0007669"/>
    <property type="project" value="InterPro"/>
</dbReference>
<evidence type="ECO:0000313" key="3">
    <source>
        <dbReference type="Proteomes" id="UP000229740"/>
    </source>
</evidence>
<dbReference type="Gene3D" id="3.50.50.60">
    <property type="entry name" value="FAD/NAD(P)-binding domain"/>
    <property type="match status" value="1"/>
</dbReference>
<dbReference type="PANTHER" id="PTHR42685">
    <property type="entry name" value="GERANYLGERANYL DIPHOSPHATE REDUCTASE"/>
    <property type="match status" value="1"/>
</dbReference>
<dbReference type="InterPro" id="IPR050407">
    <property type="entry name" value="Geranylgeranyl_reductase"/>
</dbReference>
<dbReference type="PRINTS" id="PR00420">
    <property type="entry name" value="RNGMNOXGNASE"/>
</dbReference>
<accession>A0A2G6E3Q1</accession>
<comment type="caution">
    <text evidence="2">The sequence shown here is derived from an EMBL/GenBank/DDBJ whole genome shotgun (WGS) entry which is preliminary data.</text>
</comment>
<reference evidence="2 3" key="1">
    <citation type="submission" date="2017-10" db="EMBL/GenBank/DDBJ databases">
        <title>Novel microbial diversity and functional potential in the marine mammal oral microbiome.</title>
        <authorList>
            <person name="Dudek N.K."/>
            <person name="Sun C.L."/>
            <person name="Burstein D."/>
            <person name="Kantor R.S."/>
            <person name="Aliaga Goltsman D.S."/>
            <person name="Bik E.M."/>
            <person name="Thomas B.C."/>
            <person name="Banfield J.F."/>
            <person name="Relman D.A."/>
        </authorList>
    </citation>
    <scope>NUCLEOTIDE SEQUENCE [LARGE SCALE GENOMIC DNA]</scope>
    <source>
        <strain evidence="2">DOLZORAL124_49_17</strain>
    </source>
</reference>
<dbReference type="Proteomes" id="UP000229740">
    <property type="component" value="Unassembled WGS sequence"/>
</dbReference>
<sequence length="394" mass="44391">MARSNRRRDQTDLVIIGSGPAGMSTALHVLKADPSWVERLLVLEKARHPREKLCGGGVTRLGTQVLADLGVSLETPQFSIREVRIFYQSRRFAIRDDPVFQVLERAKFDQGLCRHGETLGLRICQGEAVLDLFPHEDGIDVVTERGRIRTKAVIAADGSNSLTRKKLAFRSSGHKARLLRVLTPVSAHAEAAFQEGIATFDFSPMRNGVQGYYWDFPSVVGGRQRMNRGIFDSRIIGSVPKADLRQNFRKALQQRGYELEEISLKSFPISCFDPSGEFAKERVLLAGDAAGADPLFGEGISFALAYGKLAADTVLDAFREQNFCFQGYRRAILNDPILRQLHARRKIAELVYRVPAHPRLLEYFWSFVPVVFKGLSRYRPSYVPLRQPKLLKKF</sequence>
<dbReference type="SUPFAM" id="SSF51905">
    <property type="entry name" value="FAD/NAD(P)-binding domain"/>
    <property type="match status" value="1"/>
</dbReference>
<protein>
    <recommendedName>
        <fullName evidence="1">FAD-binding domain-containing protein</fullName>
    </recommendedName>
</protein>
<organism evidence="2 3">
    <name type="scientific">candidate division KSB3 bacterium</name>
    <dbReference type="NCBI Taxonomy" id="2044937"/>
    <lineage>
        <taxon>Bacteria</taxon>
        <taxon>candidate division KSB3</taxon>
    </lineage>
</organism>
<dbReference type="PANTHER" id="PTHR42685:SF22">
    <property type="entry name" value="CONDITIONED MEDIUM FACTOR RECEPTOR 1"/>
    <property type="match status" value="1"/>
</dbReference>
<evidence type="ECO:0000313" key="2">
    <source>
        <dbReference type="EMBL" id="PID56690.1"/>
    </source>
</evidence>
<feature type="domain" description="FAD-binding" evidence="1">
    <location>
        <begin position="11"/>
        <end position="292"/>
    </location>
</feature>
<dbReference type="AlphaFoldDB" id="A0A2G6E3Q1"/>